<evidence type="ECO:0000313" key="3">
    <source>
        <dbReference type="EMBL" id="ADN36913.1"/>
    </source>
</evidence>
<keyword evidence="3" id="KW-0255">Endonuclease</keyword>
<dbReference type="KEGG" id="mpi:Mpet_2165"/>
<dbReference type="GeneID" id="9744648"/>
<dbReference type="AlphaFoldDB" id="E1RKA0"/>
<dbReference type="OrthoDB" id="146650at2157"/>
<sequence length="920" mass="105516">MTDTYNRAVSLILVMLKGETNPNSETIQKKVDLVLGMLKAEGDSDPVNRDRLIKDIESRCEIWRGSATVLENKKDHKVWLPDKKSQIPWKFWKRYERYLMEEKGFSEQNIITLDNLTDGVLERLEDPVREDSWDRRGMVVGYVQSGKTANYTGLICKTADAGYKLIIVLAGMHKSLRSQTQVRLDEGFLGFDTQLNRAFNQENLRIGVGSLPGEEFITVHSLTSSADNGDFNRRVASQVGVLPGGKDPVILVVKKQISVLNNLINWAISVRGQEDPSTGKKIVRNIPLLVIDDEADNASVNTNPIPLDEDGKPLDDYDVSKTNDKIRTLLGHFKKSAYVGYTATPFANIFIFPEGETKTHGEDLFPRDFIINLPKPPNYIGPSEIFGFSHDDEDQEGLDIIRKIYDSEQFIPNNHKKDFKPKNLPESLKTAIKSFIITCAARRVRGEYRNHNSMLIHVTRYTAVQKELGELVNEELSFVRRQLEYSDPSDPDKIYSEFKKIWNSDYIPTTDSVRKQINDPLISDVSWEELSPYLYDSAARIRIKQINGTAKDVLDYNDQPDGLNVIAIGGDKLSRGLTLEGLSISYYLRASRMYDTLMQMGRWFGFRPGYIDLCRLYTSPELVEWYQYINMASEELRSEFDYMAILNSTPREYGLRVRTHPDGLLITAVNKMRTGTVMQLSYSNSLIETYKLYKDTEKLRNNLNVTNQFIQNLGIPNGSSVFFEQHKIWKNVPAIDILKILDEYLIHEDLKKANPRYLKEYIRKQLLKGELTHWTVALINNSQAKNTAVIGSCEIGLTVRKPDLNLSNSKYVLRKGHIIDPKHEYIDFTEIQFEEALQKMKNDPNRRTRSEEEPQFPSGQYIRDTRPPEQGLLLIYPLDPNPPKVEIPVIGLAFSIPKSNNDVKIEYKVNNIYWEQEFDS</sequence>
<name>E1RKA0_METP4</name>
<dbReference type="Proteomes" id="UP000006565">
    <property type="component" value="Chromosome"/>
</dbReference>
<dbReference type="GO" id="GO:0004519">
    <property type="term" value="F:endonuclease activity"/>
    <property type="evidence" value="ECO:0007669"/>
    <property type="project" value="UniProtKB-KW"/>
</dbReference>
<protein>
    <submittedName>
        <fullName evidence="3">Putative endonuclease, Z1 domain protein</fullName>
    </submittedName>
</protein>
<feature type="domain" description="Putative endonuclease Z1" evidence="2">
    <location>
        <begin position="427"/>
        <end position="663"/>
    </location>
</feature>
<feature type="region of interest" description="Disordered" evidence="1">
    <location>
        <begin position="840"/>
        <end position="864"/>
    </location>
</feature>
<dbReference type="STRING" id="679926.Mpet_2165"/>
<dbReference type="eggNOG" id="arCOG11661">
    <property type="taxonomic scope" value="Archaea"/>
</dbReference>
<evidence type="ECO:0000256" key="1">
    <source>
        <dbReference type="SAM" id="MobiDB-lite"/>
    </source>
</evidence>
<organism evidence="3 4">
    <name type="scientific">Methanolacinia petrolearia (strain DSM 11571 / OCM 486 / SEBR 4847)</name>
    <name type="common">Methanoplanus petrolearius</name>
    <dbReference type="NCBI Taxonomy" id="679926"/>
    <lineage>
        <taxon>Archaea</taxon>
        <taxon>Methanobacteriati</taxon>
        <taxon>Methanobacteriota</taxon>
        <taxon>Stenosarchaea group</taxon>
        <taxon>Methanomicrobia</taxon>
        <taxon>Methanomicrobiales</taxon>
        <taxon>Methanomicrobiaceae</taxon>
        <taxon>Methanolacinia</taxon>
    </lineage>
</organism>
<reference evidence="3 4" key="1">
    <citation type="journal article" date="2010" name="Stand. Genomic Sci.">
        <title>Complete genome sequence of Methanoplanus petrolearius type strain (SEBR 4847).</title>
        <authorList>
            <person name="Brambilla E."/>
            <person name="Djao O.D."/>
            <person name="Daligault H."/>
            <person name="Lapidus A."/>
            <person name="Lucas S."/>
            <person name="Hammon N."/>
            <person name="Nolan M."/>
            <person name="Tice H."/>
            <person name="Cheng J.F."/>
            <person name="Han C."/>
            <person name="Tapia R."/>
            <person name="Goodwin L."/>
            <person name="Pitluck S."/>
            <person name="Liolios K."/>
            <person name="Ivanova N."/>
            <person name="Mavromatis K."/>
            <person name="Mikhailova N."/>
            <person name="Pati A."/>
            <person name="Chen A."/>
            <person name="Palaniappan K."/>
            <person name="Land M."/>
            <person name="Hauser L."/>
            <person name="Chang Y.J."/>
            <person name="Jeffries C.D."/>
            <person name="Rohde M."/>
            <person name="Spring S."/>
            <person name="Sikorski J."/>
            <person name="Goker M."/>
            <person name="Woyke T."/>
            <person name="Bristow J."/>
            <person name="Eisen J.A."/>
            <person name="Markowitz V."/>
            <person name="Hugenholtz P."/>
            <person name="Kyrpides N.C."/>
            <person name="Klenk H.P."/>
        </authorList>
    </citation>
    <scope>NUCLEOTIDE SEQUENCE [LARGE SCALE GENOMIC DNA]</scope>
    <source>
        <strain evidence="4">DSM 11571 / OCM 486 / SEBR 4847</strain>
    </source>
</reference>
<dbReference type="EMBL" id="CP002117">
    <property type="protein sequence ID" value="ADN36913.1"/>
    <property type="molecule type" value="Genomic_DNA"/>
</dbReference>
<evidence type="ECO:0000313" key="4">
    <source>
        <dbReference type="Proteomes" id="UP000006565"/>
    </source>
</evidence>
<accession>E1RKA0</accession>
<dbReference type="InterPro" id="IPR018310">
    <property type="entry name" value="Put_endonuclease_Z1-dom"/>
</dbReference>
<dbReference type="Pfam" id="PF10593">
    <property type="entry name" value="Z1"/>
    <property type="match status" value="1"/>
</dbReference>
<proteinExistence type="predicted"/>
<dbReference type="HOGENOM" id="CLU_007800_1_0_2"/>
<gene>
    <name evidence="3" type="ordered locus">Mpet_2165</name>
</gene>
<dbReference type="RefSeq" id="WP_013330090.1">
    <property type="nucleotide sequence ID" value="NC_014507.1"/>
</dbReference>
<keyword evidence="4" id="KW-1185">Reference proteome</keyword>
<keyword evidence="3" id="KW-0378">Hydrolase</keyword>
<evidence type="ECO:0000259" key="2">
    <source>
        <dbReference type="Pfam" id="PF10593"/>
    </source>
</evidence>
<feature type="compositionally biased region" description="Basic and acidic residues" evidence="1">
    <location>
        <begin position="840"/>
        <end position="852"/>
    </location>
</feature>
<keyword evidence="3" id="KW-0540">Nuclease</keyword>